<evidence type="ECO:0000256" key="3">
    <source>
        <dbReference type="ARBA" id="ARBA00022475"/>
    </source>
</evidence>
<evidence type="ECO:0000313" key="9">
    <source>
        <dbReference type="Proteomes" id="UP000198677"/>
    </source>
</evidence>
<evidence type="ECO:0000256" key="6">
    <source>
        <dbReference type="ARBA" id="ARBA00023136"/>
    </source>
</evidence>
<dbReference type="Pfam" id="PF04226">
    <property type="entry name" value="Transgly_assoc"/>
    <property type="match status" value="1"/>
</dbReference>
<feature type="transmembrane region" description="Helical" evidence="7">
    <location>
        <begin position="30"/>
        <end position="51"/>
    </location>
</feature>
<gene>
    <name evidence="8" type="ORF">SAMN05444583_104218</name>
</gene>
<dbReference type="RefSeq" id="WP_174562934.1">
    <property type="nucleotide sequence ID" value="NZ_FOAW01000004.1"/>
</dbReference>
<name>A0A1H7L084_9NOCA</name>
<dbReference type="AlphaFoldDB" id="A0A1H7L084"/>
<dbReference type="PANTHER" id="PTHR33884:SF3">
    <property type="entry name" value="UPF0410 PROTEIN YMGE"/>
    <property type="match status" value="1"/>
</dbReference>
<comment type="subcellular location">
    <subcellularLocation>
        <location evidence="1">Cell membrane</location>
        <topology evidence="1">Multi-pass membrane protein</topology>
    </subcellularLocation>
</comment>
<dbReference type="Proteomes" id="UP000198677">
    <property type="component" value="Unassembled WGS sequence"/>
</dbReference>
<organism evidence="8 9">
    <name type="scientific">Rhodococcus maanshanensis</name>
    <dbReference type="NCBI Taxonomy" id="183556"/>
    <lineage>
        <taxon>Bacteria</taxon>
        <taxon>Bacillati</taxon>
        <taxon>Actinomycetota</taxon>
        <taxon>Actinomycetes</taxon>
        <taxon>Mycobacteriales</taxon>
        <taxon>Nocardiaceae</taxon>
        <taxon>Rhodococcus</taxon>
    </lineage>
</organism>
<feature type="transmembrane region" description="Helical" evidence="7">
    <location>
        <begin position="63"/>
        <end position="83"/>
    </location>
</feature>
<protein>
    <recommendedName>
        <fullName evidence="10">Transglycosylase associated protein</fullName>
    </recommendedName>
</protein>
<evidence type="ECO:0000313" key="8">
    <source>
        <dbReference type="EMBL" id="SEK92210.1"/>
    </source>
</evidence>
<comment type="similarity">
    <text evidence="2">Belongs to the UPF0410 family.</text>
</comment>
<sequence>MIGDIIGTIIFGAVIGVLARLVIPGKQAMGWVITVVLGIAGALIGYWIWGMISDTGDTKGIDWWRWIISIAAAAALTLGYTALTRKE</sequence>
<keyword evidence="4 7" id="KW-0812">Transmembrane</keyword>
<dbReference type="PANTHER" id="PTHR33884">
    <property type="entry name" value="UPF0410 PROTEIN YMGE"/>
    <property type="match status" value="1"/>
</dbReference>
<keyword evidence="5 7" id="KW-1133">Transmembrane helix</keyword>
<proteinExistence type="inferred from homology"/>
<evidence type="ECO:0000256" key="5">
    <source>
        <dbReference type="ARBA" id="ARBA00022989"/>
    </source>
</evidence>
<evidence type="ECO:0008006" key="10">
    <source>
        <dbReference type="Google" id="ProtNLM"/>
    </source>
</evidence>
<dbReference type="GO" id="GO:0005886">
    <property type="term" value="C:plasma membrane"/>
    <property type="evidence" value="ECO:0007669"/>
    <property type="project" value="UniProtKB-SubCell"/>
</dbReference>
<keyword evidence="6 7" id="KW-0472">Membrane</keyword>
<evidence type="ECO:0000256" key="1">
    <source>
        <dbReference type="ARBA" id="ARBA00004651"/>
    </source>
</evidence>
<feature type="transmembrane region" description="Helical" evidence="7">
    <location>
        <begin position="6"/>
        <end position="23"/>
    </location>
</feature>
<accession>A0A1H7L084</accession>
<evidence type="ECO:0000256" key="2">
    <source>
        <dbReference type="ARBA" id="ARBA00011006"/>
    </source>
</evidence>
<dbReference type="InterPro" id="IPR007341">
    <property type="entry name" value="Transgly_assoc"/>
</dbReference>
<dbReference type="EMBL" id="FOAW01000004">
    <property type="protein sequence ID" value="SEK92210.1"/>
    <property type="molecule type" value="Genomic_DNA"/>
</dbReference>
<evidence type="ECO:0000256" key="7">
    <source>
        <dbReference type="SAM" id="Phobius"/>
    </source>
</evidence>
<keyword evidence="9" id="KW-1185">Reference proteome</keyword>
<keyword evidence="3" id="KW-1003">Cell membrane</keyword>
<reference evidence="9" key="1">
    <citation type="submission" date="2016-10" db="EMBL/GenBank/DDBJ databases">
        <authorList>
            <person name="Varghese N."/>
            <person name="Submissions S."/>
        </authorList>
    </citation>
    <scope>NUCLEOTIDE SEQUENCE [LARGE SCALE GENOMIC DNA]</scope>
    <source>
        <strain evidence="9">DSM 44675</strain>
    </source>
</reference>
<evidence type="ECO:0000256" key="4">
    <source>
        <dbReference type="ARBA" id="ARBA00022692"/>
    </source>
</evidence>